<accession>A0ABD2MJ13</accession>
<dbReference type="Proteomes" id="UP001516400">
    <property type="component" value="Unassembled WGS sequence"/>
</dbReference>
<comment type="caution">
    <text evidence="4">The sequence shown here is derived from an EMBL/GenBank/DDBJ whole genome shotgun (WGS) entry which is preliminary data.</text>
</comment>
<dbReference type="Pfam" id="PF00201">
    <property type="entry name" value="UDPGT"/>
    <property type="match status" value="1"/>
</dbReference>
<gene>
    <name evidence="4" type="ORF">HHI36_010522</name>
</gene>
<evidence type="ECO:0008006" key="6">
    <source>
        <dbReference type="Google" id="ProtNLM"/>
    </source>
</evidence>
<dbReference type="AlphaFoldDB" id="A0ABD2MJ13"/>
<reference evidence="4 5" key="1">
    <citation type="journal article" date="2021" name="BMC Biol.">
        <title>Horizontally acquired antibacterial genes associated with adaptive radiation of ladybird beetles.</title>
        <authorList>
            <person name="Li H.S."/>
            <person name="Tang X.F."/>
            <person name="Huang Y.H."/>
            <person name="Xu Z.Y."/>
            <person name="Chen M.L."/>
            <person name="Du X.Y."/>
            <person name="Qiu B.Y."/>
            <person name="Chen P.T."/>
            <person name="Zhang W."/>
            <person name="Slipinski A."/>
            <person name="Escalona H.E."/>
            <person name="Waterhouse R.M."/>
            <person name="Zwick A."/>
            <person name="Pang H."/>
        </authorList>
    </citation>
    <scope>NUCLEOTIDE SEQUENCE [LARGE SCALE GENOMIC DNA]</scope>
    <source>
        <strain evidence="4">SYSU2018</strain>
    </source>
</reference>
<dbReference type="InterPro" id="IPR050271">
    <property type="entry name" value="UDP-glycosyltransferase"/>
</dbReference>
<evidence type="ECO:0000256" key="1">
    <source>
        <dbReference type="ARBA" id="ARBA00009995"/>
    </source>
</evidence>
<sequence length="296" mass="33537">MEVFRYLCVLFIVISTVRSYRILGLFCYTGKSHFDVIKPIMTHLAEIGHNVTVVSPFTLKHSQERYTDLSFHKDVSVRKEVHPTNEMNTIESRIITAYLDPFLSNEEADAHCKAAYESNAVKKLLDSEELFDLIITEMFITDCMLALNQKYNVPVIGIVSSIMLPWNTGRFGVPDNPSYIPTLFLDYSHRMSFFGRLENTLVSLAHKISFSFRIKRDDEIGAEYLKGDTDSVSKFANNASLLLVNSHYSLNGARPLTPNVIEIGGVHVGHPEQLPTVSVTIMTIVYKIEGIINYDF</sequence>
<dbReference type="EMBL" id="JABFTP020000001">
    <property type="protein sequence ID" value="KAL3266344.1"/>
    <property type="molecule type" value="Genomic_DNA"/>
</dbReference>
<name>A0ABD2MJ13_9CUCU</name>
<dbReference type="InterPro" id="IPR002213">
    <property type="entry name" value="UDP_glucos_trans"/>
</dbReference>
<dbReference type="GO" id="GO:0016757">
    <property type="term" value="F:glycosyltransferase activity"/>
    <property type="evidence" value="ECO:0007669"/>
    <property type="project" value="UniProtKB-KW"/>
</dbReference>
<dbReference type="PANTHER" id="PTHR48043">
    <property type="entry name" value="EG:EG0003.4 PROTEIN-RELATED"/>
    <property type="match status" value="1"/>
</dbReference>
<proteinExistence type="inferred from homology"/>
<evidence type="ECO:0000256" key="3">
    <source>
        <dbReference type="ARBA" id="ARBA00022679"/>
    </source>
</evidence>
<keyword evidence="3" id="KW-0808">Transferase</keyword>
<evidence type="ECO:0000313" key="4">
    <source>
        <dbReference type="EMBL" id="KAL3266344.1"/>
    </source>
</evidence>
<dbReference type="PANTHER" id="PTHR48043:SF114">
    <property type="entry name" value="IP04436P-RELATED"/>
    <property type="match status" value="1"/>
</dbReference>
<evidence type="ECO:0000256" key="2">
    <source>
        <dbReference type="ARBA" id="ARBA00022676"/>
    </source>
</evidence>
<protein>
    <recommendedName>
        <fullName evidence="6">Glucuronosyltransferase</fullName>
    </recommendedName>
</protein>
<evidence type="ECO:0000313" key="5">
    <source>
        <dbReference type="Proteomes" id="UP001516400"/>
    </source>
</evidence>
<organism evidence="4 5">
    <name type="scientific">Cryptolaemus montrouzieri</name>
    <dbReference type="NCBI Taxonomy" id="559131"/>
    <lineage>
        <taxon>Eukaryota</taxon>
        <taxon>Metazoa</taxon>
        <taxon>Ecdysozoa</taxon>
        <taxon>Arthropoda</taxon>
        <taxon>Hexapoda</taxon>
        <taxon>Insecta</taxon>
        <taxon>Pterygota</taxon>
        <taxon>Neoptera</taxon>
        <taxon>Endopterygota</taxon>
        <taxon>Coleoptera</taxon>
        <taxon>Polyphaga</taxon>
        <taxon>Cucujiformia</taxon>
        <taxon>Coccinelloidea</taxon>
        <taxon>Coccinellidae</taxon>
        <taxon>Scymninae</taxon>
        <taxon>Scymnini</taxon>
        <taxon>Cryptolaemus</taxon>
    </lineage>
</organism>
<keyword evidence="5" id="KW-1185">Reference proteome</keyword>
<dbReference type="SUPFAM" id="SSF53756">
    <property type="entry name" value="UDP-Glycosyltransferase/glycogen phosphorylase"/>
    <property type="match status" value="1"/>
</dbReference>
<comment type="similarity">
    <text evidence="1">Belongs to the UDP-glycosyltransferase family.</text>
</comment>
<keyword evidence="2" id="KW-0328">Glycosyltransferase</keyword>